<keyword evidence="2" id="KW-0963">Cytoplasm</keyword>
<comment type="subcellular location">
    <subcellularLocation>
        <location evidence="1">Cytoplasm</location>
    </subcellularLocation>
</comment>
<keyword evidence="6 9" id="KW-0238">DNA-binding</keyword>
<evidence type="ECO:0000256" key="8">
    <source>
        <dbReference type="ARBA" id="ARBA00023306"/>
    </source>
</evidence>
<dbReference type="EMBL" id="BAAALT010000271">
    <property type="protein sequence ID" value="GAA1831678.1"/>
    <property type="molecule type" value="Genomic_DNA"/>
</dbReference>
<keyword evidence="7" id="KW-0233">DNA recombination</keyword>
<accession>A0ABN2MM30</accession>
<evidence type="ECO:0000256" key="4">
    <source>
        <dbReference type="ARBA" id="ARBA00022829"/>
    </source>
</evidence>
<keyword evidence="5" id="KW-0229">DNA integration</keyword>
<keyword evidence="14" id="KW-1185">Reference proteome</keyword>
<feature type="domain" description="Core-binding (CB)" evidence="12">
    <location>
        <begin position="10"/>
        <end position="116"/>
    </location>
</feature>
<name>A0ABN2MM30_9ACTN</name>
<evidence type="ECO:0000256" key="1">
    <source>
        <dbReference type="ARBA" id="ARBA00004496"/>
    </source>
</evidence>
<dbReference type="Proteomes" id="UP001500218">
    <property type="component" value="Unassembled WGS sequence"/>
</dbReference>
<evidence type="ECO:0000313" key="13">
    <source>
        <dbReference type="EMBL" id="GAA1831678.1"/>
    </source>
</evidence>
<evidence type="ECO:0000256" key="7">
    <source>
        <dbReference type="ARBA" id="ARBA00023172"/>
    </source>
</evidence>
<evidence type="ECO:0000256" key="9">
    <source>
        <dbReference type="PROSITE-ProRule" id="PRU01248"/>
    </source>
</evidence>
<feature type="region of interest" description="Disordered" evidence="10">
    <location>
        <begin position="346"/>
        <end position="388"/>
    </location>
</feature>
<feature type="domain" description="Tyr recombinase" evidence="11">
    <location>
        <begin position="142"/>
        <end position="346"/>
    </location>
</feature>
<sequence length="388" mass="42567">MARPPALARITIGEAVAEYREALERRVARNELAALTFKTYIRDLDEFVALFGADTVLDDVEQDDLDRALTRIAAAPDRRYTRGVKIGHDGGRPAGRGAHSRARWFVSVRGLFRWAQQRGYVQADPMAAMRTPRTPNRARGARLGIATDRAEELRAAPAAARTLRRPAQQQLTLRDKAILCLLTETGPRVAEVCGANREAIRTHEETARPVLRVLGKGSKTRDLPLSALTVEAIEDYLANERPTTPTAEDPRDPVQRARIQDARRALFVTVRGWRMNARDVQRMVDRHARTLGIRVTPHGLRHTALTILARSGVDIATVADIAGHESLSTTSRYMDKSALAAADAVDHSPLAMSPDRPPLQSDEPRDVLRPGDAVGARDGVPRGGAAGQ</sequence>
<evidence type="ECO:0000259" key="11">
    <source>
        <dbReference type="PROSITE" id="PS51898"/>
    </source>
</evidence>
<dbReference type="Gene3D" id="1.10.150.130">
    <property type="match status" value="1"/>
</dbReference>
<gene>
    <name evidence="13" type="ORF">GCM10009682_57790</name>
</gene>
<comment type="caution">
    <text evidence="13">The sequence shown here is derived from an EMBL/GenBank/DDBJ whole genome shotgun (WGS) entry which is preliminary data.</text>
</comment>
<dbReference type="InterPro" id="IPR011010">
    <property type="entry name" value="DNA_brk_join_enz"/>
</dbReference>
<evidence type="ECO:0000259" key="12">
    <source>
        <dbReference type="PROSITE" id="PS51900"/>
    </source>
</evidence>
<dbReference type="PANTHER" id="PTHR30349:SF77">
    <property type="entry name" value="TYROSINE RECOMBINASE XERC"/>
    <property type="match status" value="1"/>
</dbReference>
<dbReference type="PROSITE" id="PS51900">
    <property type="entry name" value="CB"/>
    <property type="match status" value="1"/>
</dbReference>
<evidence type="ECO:0000256" key="2">
    <source>
        <dbReference type="ARBA" id="ARBA00022490"/>
    </source>
</evidence>
<evidence type="ECO:0000313" key="14">
    <source>
        <dbReference type="Proteomes" id="UP001500218"/>
    </source>
</evidence>
<keyword evidence="3" id="KW-0132">Cell division</keyword>
<dbReference type="PANTHER" id="PTHR30349">
    <property type="entry name" value="PHAGE INTEGRASE-RELATED"/>
    <property type="match status" value="1"/>
</dbReference>
<dbReference type="InterPro" id="IPR050090">
    <property type="entry name" value="Tyrosine_recombinase_XerCD"/>
</dbReference>
<proteinExistence type="predicted"/>
<dbReference type="InterPro" id="IPR013762">
    <property type="entry name" value="Integrase-like_cat_sf"/>
</dbReference>
<evidence type="ECO:0000256" key="5">
    <source>
        <dbReference type="ARBA" id="ARBA00022908"/>
    </source>
</evidence>
<dbReference type="InterPro" id="IPR010998">
    <property type="entry name" value="Integrase_recombinase_N"/>
</dbReference>
<organism evidence="13 14">
    <name type="scientific">Luedemannella flava</name>
    <dbReference type="NCBI Taxonomy" id="349316"/>
    <lineage>
        <taxon>Bacteria</taxon>
        <taxon>Bacillati</taxon>
        <taxon>Actinomycetota</taxon>
        <taxon>Actinomycetes</taxon>
        <taxon>Micromonosporales</taxon>
        <taxon>Micromonosporaceae</taxon>
        <taxon>Luedemannella</taxon>
    </lineage>
</organism>
<dbReference type="InterPro" id="IPR044068">
    <property type="entry name" value="CB"/>
</dbReference>
<evidence type="ECO:0000256" key="6">
    <source>
        <dbReference type="ARBA" id="ARBA00023125"/>
    </source>
</evidence>
<dbReference type="PROSITE" id="PS51898">
    <property type="entry name" value="TYR_RECOMBINASE"/>
    <property type="match status" value="1"/>
</dbReference>
<protein>
    <submittedName>
        <fullName evidence="13">Tyrosine recombinase XerC</fullName>
    </submittedName>
</protein>
<dbReference type="Gene3D" id="1.10.443.10">
    <property type="entry name" value="Intergrase catalytic core"/>
    <property type="match status" value="1"/>
</dbReference>
<evidence type="ECO:0000256" key="10">
    <source>
        <dbReference type="SAM" id="MobiDB-lite"/>
    </source>
</evidence>
<dbReference type="RefSeq" id="WP_344139131.1">
    <property type="nucleotide sequence ID" value="NZ_BAAALT010000271.1"/>
</dbReference>
<reference evidence="13 14" key="1">
    <citation type="journal article" date="2019" name="Int. J. Syst. Evol. Microbiol.">
        <title>The Global Catalogue of Microorganisms (GCM) 10K type strain sequencing project: providing services to taxonomists for standard genome sequencing and annotation.</title>
        <authorList>
            <consortium name="The Broad Institute Genomics Platform"/>
            <consortium name="The Broad Institute Genome Sequencing Center for Infectious Disease"/>
            <person name="Wu L."/>
            <person name="Ma J."/>
        </authorList>
    </citation>
    <scope>NUCLEOTIDE SEQUENCE [LARGE SCALE GENOMIC DNA]</scope>
    <source>
        <strain evidence="13 14">JCM 13250</strain>
    </source>
</reference>
<evidence type="ECO:0000256" key="3">
    <source>
        <dbReference type="ARBA" id="ARBA00022618"/>
    </source>
</evidence>
<dbReference type="SUPFAM" id="SSF56349">
    <property type="entry name" value="DNA breaking-rejoining enzymes"/>
    <property type="match status" value="1"/>
</dbReference>
<keyword evidence="8" id="KW-0131">Cell cycle</keyword>
<keyword evidence="4" id="KW-0159">Chromosome partition</keyword>
<dbReference type="Pfam" id="PF00589">
    <property type="entry name" value="Phage_integrase"/>
    <property type="match status" value="1"/>
</dbReference>
<dbReference type="InterPro" id="IPR002104">
    <property type="entry name" value="Integrase_catalytic"/>
</dbReference>